<proteinExistence type="inferred from homology"/>
<feature type="transmembrane region" description="Helical" evidence="7">
    <location>
        <begin position="87"/>
        <end position="111"/>
    </location>
</feature>
<protein>
    <submittedName>
        <fullName evidence="8">Uncharacterized protein</fullName>
    </submittedName>
</protein>
<dbReference type="AlphaFoldDB" id="A0A857DEY3"/>
<keyword evidence="4 7" id="KW-0812">Transmembrane</keyword>
<dbReference type="InterPro" id="IPR005614">
    <property type="entry name" value="NrfD-like"/>
</dbReference>
<feature type="transmembrane region" description="Helical" evidence="7">
    <location>
        <begin position="183"/>
        <end position="209"/>
    </location>
</feature>
<dbReference type="GO" id="GO:0005886">
    <property type="term" value="C:plasma membrane"/>
    <property type="evidence" value="ECO:0007669"/>
    <property type="project" value="UniProtKB-SubCell"/>
</dbReference>
<keyword evidence="6 7" id="KW-0472">Membrane</keyword>
<dbReference type="Pfam" id="PF03916">
    <property type="entry name" value="NrfD"/>
    <property type="match status" value="1"/>
</dbReference>
<keyword evidence="3" id="KW-1003">Cell membrane</keyword>
<dbReference type="Proteomes" id="UP000430508">
    <property type="component" value="Chromosome"/>
</dbReference>
<dbReference type="RefSeq" id="WP_019226238.1">
    <property type="nucleotide sequence ID" value="NZ_CP046996.1"/>
</dbReference>
<feature type="transmembrane region" description="Helical" evidence="7">
    <location>
        <begin position="331"/>
        <end position="352"/>
    </location>
</feature>
<dbReference type="PANTHER" id="PTHR34856:SF2">
    <property type="entry name" value="PROTEIN NRFD"/>
    <property type="match status" value="1"/>
</dbReference>
<organism evidence="8 9">
    <name type="scientific">Dehalobacter restrictus</name>
    <dbReference type="NCBI Taxonomy" id="55583"/>
    <lineage>
        <taxon>Bacteria</taxon>
        <taxon>Bacillati</taxon>
        <taxon>Bacillota</taxon>
        <taxon>Clostridia</taxon>
        <taxon>Eubacteriales</taxon>
        <taxon>Desulfitobacteriaceae</taxon>
        <taxon>Dehalobacter</taxon>
    </lineage>
</organism>
<accession>A0A857DEY3</accession>
<evidence type="ECO:0000256" key="2">
    <source>
        <dbReference type="ARBA" id="ARBA00008929"/>
    </source>
</evidence>
<evidence type="ECO:0000313" key="9">
    <source>
        <dbReference type="Proteomes" id="UP000430508"/>
    </source>
</evidence>
<evidence type="ECO:0000256" key="7">
    <source>
        <dbReference type="SAM" id="Phobius"/>
    </source>
</evidence>
<sequence>MKTNSRFIQGASKPVLSLGVILTLLGMGLWILQLIRGLGVTGLTQDAVWGMYIAGFFTAAGAGAGALALAGLMALNRDDTVDNREQYKLFSVALASFVSAGVLIVIDIGNVSHIFSMIFSFEYTSSMAQDFWALMICLVVAVIGLLKAKSGKTGLVFNVICILASLTLIITEGLMLSRVSAHAFWGSGTVAAFIISMIVAGCAVSLFVLKEEKNVFQVRKYLIIGLLASALLTLSELLTLTAASEASTGMELQSLLSGSASLAFWAYILAGLVIPLALLFKVQTPIGLKVSAFLAVFGVLAEKLWILIAGMEHPLVVIPGRGAYHISAVEFFTVVGISGLGVLAYVIISGLFDSPSLHQQEKVHFTP</sequence>
<feature type="transmembrane region" description="Helical" evidence="7">
    <location>
        <begin position="15"/>
        <end position="35"/>
    </location>
</feature>
<dbReference type="EMBL" id="CP046996">
    <property type="protein sequence ID" value="QGZ99839.1"/>
    <property type="molecule type" value="Genomic_DNA"/>
</dbReference>
<comment type="subcellular location">
    <subcellularLocation>
        <location evidence="1">Cell membrane</location>
        <topology evidence="1">Multi-pass membrane protein</topology>
    </subcellularLocation>
</comment>
<dbReference type="InterPro" id="IPR052049">
    <property type="entry name" value="Electron_transfer_protein"/>
</dbReference>
<feature type="transmembrane region" description="Helical" evidence="7">
    <location>
        <begin position="262"/>
        <end position="280"/>
    </location>
</feature>
<gene>
    <name evidence="8" type="ORF">GQ588_03845</name>
</gene>
<feature type="transmembrane region" description="Helical" evidence="7">
    <location>
        <begin position="292"/>
        <end position="311"/>
    </location>
</feature>
<keyword evidence="5 7" id="KW-1133">Transmembrane helix</keyword>
<dbReference type="PANTHER" id="PTHR34856">
    <property type="entry name" value="PROTEIN NRFD"/>
    <property type="match status" value="1"/>
</dbReference>
<evidence type="ECO:0000256" key="1">
    <source>
        <dbReference type="ARBA" id="ARBA00004651"/>
    </source>
</evidence>
<name>A0A857DEY3_9FIRM</name>
<evidence type="ECO:0000256" key="6">
    <source>
        <dbReference type="ARBA" id="ARBA00023136"/>
    </source>
</evidence>
<feature type="transmembrane region" description="Helical" evidence="7">
    <location>
        <begin position="155"/>
        <end position="177"/>
    </location>
</feature>
<evidence type="ECO:0000313" key="8">
    <source>
        <dbReference type="EMBL" id="QGZ99839.1"/>
    </source>
</evidence>
<dbReference type="Gene3D" id="1.20.1630.10">
    <property type="entry name" value="Formate dehydrogenase/DMSO reductase domain"/>
    <property type="match status" value="1"/>
</dbReference>
<evidence type="ECO:0000256" key="5">
    <source>
        <dbReference type="ARBA" id="ARBA00022989"/>
    </source>
</evidence>
<reference evidence="8 9" key="1">
    <citation type="submission" date="2019-12" db="EMBL/GenBank/DDBJ databases">
        <title>Sequence classification of anaerobic respiratory reductive dehalogenases: First we see many, then we see few.</title>
        <authorList>
            <person name="Molenda O."/>
            <person name="Puentes Jacome L.A."/>
            <person name="Cao X."/>
            <person name="Nesbo C.L."/>
            <person name="Tang S."/>
            <person name="Morson N."/>
            <person name="Patron J."/>
            <person name="Lomheim L."/>
            <person name="Wishart D.S."/>
            <person name="Edwards E.A."/>
        </authorList>
    </citation>
    <scope>NUCLEOTIDE SEQUENCE [LARGE SCALE GENOMIC DNA]</scope>
    <source>
        <strain evidence="8 9">12DCA</strain>
    </source>
</reference>
<evidence type="ECO:0000256" key="3">
    <source>
        <dbReference type="ARBA" id="ARBA00022475"/>
    </source>
</evidence>
<comment type="similarity">
    <text evidence="2">Belongs to the NrfD family.</text>
</comment>
<feature type="transmembrane region" description="Helical" evidence="7">
    <location>
        <begin position="47"/>
        <end position="75"/>
    </location>
</feature>
<feature type="transmembrane region" description="Helical" evidence="7">
    <location>
        <begin position="221"/>
        <end position="242"/>
    </location>
</feature>
<evidence type="ECO:0000256" key="4">
    <source>
        <dbReference type="ARBA" id="ARBA00022692"/>
    </source>
</evidence>
<feature type="transmembrane region" description="Helical" evidence="7">
    <location>
        <begin position="131"/>
        <end position="148"/>
    </location>
</feature>